<dbReference type="GO" id="GO:0016887">
    <property type="term" value="F:ATP hydrolysis activity"/>
    <property type="evidence" value="ECO:0007669"/>
    <property type="project" value="RHEA"/>
</dbReference>
<dbReference type="InterPro" id="IPR010285">
    <property type="entry name" value="DNA_helicase_pif1-like_DEAD"/>
</dbReference>
<gene>
    <name evidence="3" type="ORF">PHMEG_00025802</name>
</gene>
<keyword evidence="1" id="KW-0234">DNA repair</keyword>
<keyword evidence="1" id="KW-0067">ATP-binding</keyword>
<dbReference type="PANTHER" id="PTHR10492">
    <property type="match status" value="1"/>
</dbReference>
<dbReference type="GO" id="GO:0006281">
    <property type="term" value="P:DNA repair"/>
    <property type="evidence" value="ECO:0007669"/>
    <property type="project" value="UniProtKB-KW"/>
</dbReference>
<accession>A0A225VCL2</accession>
<name>A0A225VCL2_9STRA</name>
<comment type="caution">
    <text evidence="3">The sequence shown here is derived from an EMBL/GenBank/DDBJ whole genome shotgun (WGS) entry which is preliminary data.</text>
</comment>
<keyword evidence="4" id="KW-1185">Reference proteome</keyword>
<evidence type="ECO:0000313" key="3">
    <source>
        <dbReference type="EMBL" id="OWZ02608.1"/>
    </source>
</evidence>
<dbReference type="GO" id="GO:0043139">
    <property type="term" value="F:5'-3' DNA helicase activity"/>
    <property type="evidence" value="ECO:0007669"/>
    <property type="project" value="UniProtKB-EC"/>
</dbReference>
<dbReference type="GO" id="GO:0006310">
    <property type="term" value="P:DNA recombination"/>
    <property type="evidence" value="ECO:0007669"/>
    <property type="project" value="UniProtKB-KW"/>
</dbReference>
<dbReference type="InterPro" id="IPR027417">
    <property type="entry name" value="P-loop_NTPase"/>
</dbReference>
<feature type="domain" description="DNA helicase Pif1-like DEAD-box helicase" evidence="2">
    <location>
        <begin position="30"/>
        <end position="170"/>
    </location>
</feature>
<proteinExistence type="inferred from homology"/>
<evidence type="ECO:0000313" key="4">
    <source>
        <dbReference type="Proteomes" id="UP000198211"/>
    </source>
</evidence>
<dbReference type="AlphaFoldDB" id="A0A225VCL2"/>
<dbReference type="GO" id="GO:0005524">
    <property type="term" value="F:ATP binding"/>
    <property type="evidence" value="ECO:0007669"/>
    <property type="project" value="UniProtKB-KW"/>
</dbReference>
<sequence>MYSDVFAKFKQELNAYSPTDLEHVTELVDQLNRNRRDVFDQVVRVVEHPVGGEILYFLDGLGGTGKFFLLEQILAHVQSQRKSAIAVASSEIATTLLTGGAYRTFGVSYLSQTNRTFHMQSSWQSQKAEQIQNLSLIIWDEAPMTNRGFFEAVDRVVRDIMKNERNCPAGKLSFLVESTDKFYLYLKTLHVCEQFYVKFVLPKICANESSQIQGVLPTGPTSQNSCFILVKK</sequence>
<comment type="cofactor">
    <cofactor evidence="1">
        <name>Mg(2+)</name>
        <dbReference type="ChEBI" id="CHEBI:18420"/>
    </cofactor>
</comment>
<dbReference type="Proteomes" id="UP000198211">
    <property type="component" value="Unassembled WGS sequence"/>
</dbReference>
<dbReference type="EC" id="5.6.2.3" evidence="1"/>
<keyword evidence="1 3" id="KW-0347">Helicase</keyword>
<keyword evidence="1" id="KW-0378">Hydrolase</keyword>
<evidence type="ECO:0000256" key="1">
    <source>
        <dbReference type="RuleBase" id="RU363044"/>
    </source>
</evidence>
<dbReference type="OrthoDB" id="272985at2759"/>
<dbReference type="STRING" id="4795.A0A225VCL2"/>
<dbReference type="Pfam" id="PF05970">
    <property type="entry name" value="PIF1"/>
    <property type="match status" value="1"/>
</dbReference>
<dbReference type="EMBL" id="NBNE01006054">
    <property type="protein sequence ID" value="OWZ02608.1"/>
    <property type="molecule type" value="Genomic_DNA"/>
</dbReference>
<comment type="catalytic activity">
    <reaction evidence="1">
        <text>ATP + H2O = ADP + phosphate + H(+)</text>
        <dbReference type="Rhea" id="RHEA:13065"/>
        <dbReference type="ChEBI" id="CHEBI:15377"/>
        <dbReference type="ChEBI" id="CHEBI:15378"/>
        <dbReference type="ChEBI" id="CHEBI:30616"/>
        <dbReference type="ChEBI" id="CHEBI:43474"/>
        <dbReference type="ChEBI" id="CHEBI:456216"/>
        <dbReference type="EC" id="5.6.2.3"/>
    </reaction>
</comment>
<comment type="similarity">
    <text evidence="1">Belongs to the helicase family.</text>
</comment>
<keyword evidence="1" id="KW-0227">DNA damage</keyword>
<organism evidence="3 4">
    <name type="scientific">Phytophthora megakarya</name>
    <dbReference type="NCBI Taxonomy" id="4795"/>
    <lineage>
        <taxon>Eukaryota</taxon>
        <taxon>Sar</taxon>
        <taxon>Stramenopiles</taxon>
        <taxon>Oomycota</taxon>
        <taxon>Peronosporomycetes</taxon>
        <taxon>Peronosporales</taxon>
        <taxon>Peronosporaceae</taxon>
        <taxon>Phytophthora</taxon>
    </lineage>
</organism>
<dbReference type="SUPFAM" id="SSF52540">
    <property type="entry name" value="P-loop containing nucleoside triphosphate hydrolases"/>
    <property type="match status" value="1"/>
</dbReference>
<dbReference type="Gene3D" id="3.40.50.300">
    <property type="entry name" value="P-loop containing nucleotide triphosphate hydrolases"/>
    <property type="match status" value="1"/>
</dbReference>
<reference evidence="4" key="1">
    <citation type="submission" date="2017-03" db="EMBL/GenBank/DDBJ databases">
        <title>Phytopthora megakarya and P. palmivora, two closely related causual agents of cacao black pod achieved similar genome size and gene model numbers by different mechanisms.</title>
        <authorList>
            <person name="Ali S."/>
            <person name="Shao J."/>
            <person name="Larry D.J."/>
            <person name="Kronmiller B."/>
            <person name="Shen D."/>
            <person name="Strem M.D."/>
            <person name="Melnick R.L."/>
            <person name="Guiltinan M.J."/>
            <person name="Tyler B.M."/>
            <person name="Meinhardt L.W."/>
            <person name="Bailey B.A."/>
        </authorList>
    </citation>
    <scope>NUCLEOTIDE SEQUENCE [LARGE SCALE GENOMIC DNA]</scope>
    <source>
        <strain evidence="4">zdho120</strain>
    </source>
</reference>
<evidence type="ECO:0000259" key="2">
    <source>
        <dbReference type="Pfam" id="PF05970"/>
    </source>
</evidence>
<keyword evidence="1" id="KW-0547">Nucleotide-binding</keyword>
<dbReference type="GO" id="GO:0000723">
    <property type="term" value="P:telomere maintenance"/>
    <property type="evidence" value="ECO:0007669"/>
    <property type="project" value="InterPro"/>
</dbReference>
<dbReference type="PANTHER" id="PTHR10492:SF57">
    <property type="entry name" value="ATP-DEPENDENT DNA HELICASE"/>
    <property type="match status" value="1"/>
</dbReference>
<protein>
    <recommendedName>
        <fullName evidence="1">ATP-dependent DNA helicase</fullName>
        <ecNumber evidence="1">5.6.2.3</ecNumber>
    </recommendedName>
</protein>
<keyword evidence="1" id="KW-0233">DNA recombination</keyword>